<sequence length="446" mass="51260">MNKYLIFLFLLSIGFNSKAQSNIDKYISLGLNNNQSIQQQNFELSKAMYALKEARTLYYPNVAFNTTYTLSQGGRVIGLPLGDLLNSAYATLNQLTASNNFPKLQNQNIQLNPNNFYDVKLRTTYPIFNPDIKYNYRIKDEQVNLQQLEVTLYKRELVKEIKTAFYQYIQSLKGVAIYKNANELVKENLRINNALFNNQKVNRNVVLRSEYEVRKIESAWIDANKNSQNAKAYFNFLINRPLSDSIITDEFTNIPSLENESSQDISKREELGKLSIVKEINANLIHLSNTYRLPKVSAMLDAGAQNFDFKINNHTPYFLFGLSVDWNLFAAGKNKYKVKEAEAALNSTIKQTDYVKSQIEVQLSTAINTYKASLKVYDNTLFQEKAALRNYNDLLKLYKEGQALYIELLDAQNQYITAQLQSSIALMDTWAKYAEVERANSSYPLN</sequence>
<keyword evidence="5" id="KW-0812">Transmembrane</keyword>
<dbReference type="SUPFAM" id="SSF56954">
    <property type="entry name" value="Outer membrane efflux proteins (OEP)"/>
    <property type="match status" value="1"/>
</dbReference>
<keyword evidence="10" id="KW-1185">Reference proteome</keyword>
<evidence type="ECO:0000256" key="1">
    <source>
        <dbReference type="ARBA" id="ARBA00004442"/>
    </source>
</evidence>
<keyword evidence="4" id="KW-1134">Transmembrane beta strand</keyword>
<feature type="signal peptide" evidence="8">
    <location>
        <begin position="1"/>
        <end position="19"/>
    </location>
</feature>
<keyword evidence="7" id="KW-0998">Cell outer membrane</keyword>
<dbReference type="InterPro" id="IPR051906">
    <property type="entry name" value="TolC-like"/>
</dbReference>
<comment type="subcellular location">
    <subcellularLocation>
        <location evidence="1">Cell outer membrane</location>
    </subcellularLocation>
</comment>
<dbReference type="InterPro" id="IPR003423">
    <property type="entry name" value="OMP_efflux"/>
</dbReference>
<dbReference type="PANTHER" id="PTHR30026">
    <property type="entry name" value="OUTER MEMBRANE PROTEIN TOLC"/>
    <property type="match status" value="1"/>
</dbReference>
<accession>A0ABV8PTE4</accession>
<protein>
    <submittedName>
        <fullName evidence="9">TolC family protein</fullName>
    </submittedName>
</protein>
<keyword evidence="6" id="KW-0472">Membrane</keyword>
<evidence type="ECO:0000256" key="6">
    <source>
        <dbReference type="ARBA" id="ARBA00023136"/>
    </source>
</evidence>
<feature type="chain" id="PRO_5046516845" evidence="8">
    <location>
        <begin position="20"/>
        <end position="446"/>
    </location>
</feature>
<comment type="caution">
    <text evidence="9">The sequence shown here is derived from an EMBL/GenBank/DDBJ whole genome shotgun (WGS) entry which is preliminary data.</text>
</comment>
<evidence type="ECO:0000256" key="4">
    <source>
        <dbReference type="ARBA" id="ARBA00022452"/>
    </source>
</evidence>
<evidence type="ECO:0000256" key="3">
    <source>
        <dbReference type="ARBA" id="ARBA00022448"/>
    </source>
</evidence>
<evidence type="ECO:0000256" key="2">
    <source>
        <dbReference type="ARBA" id="ARBA00007613"/>
    </source>
</evidence>
<organism evidence="9 10">
    <name type="scientific">Parasediminibacterium paludis</name>
    <dbReference type="NCBI Taxonomy" id="908966"/>
    <lineage>
        <taxon>Bacteria</taxon>
        <taxon>Pseudomonadati</taxon>
        <taxon>Bacteroidota</taxon>
        <taxon>Chitinophagia</taxon>
        <taxon>Chitinophagales</taxon>
        <taxon>Chitinophagaceae</taxon>
        <taxon>Parasediminibacterium</taxon>
    </lineage>
</organism>
<gene>
    <name evidence="9" type="ORF">ACFOW1_05825</name>
</gene>
<evidence type="ECO:0000313" key="10">
    <source>
        <dbReference type="Proteomes" id="UP001595906"/>
    </source>
</evidence>
<dbReference type="Pfam" id="PF02321">
    <property type="entry name" value="OEP"/>
    <property type="match status" value="1"/>
</dbReference>
<evidence type="ECO:0000313" key="9">
    <source>
        <dbReference type="EMBL" id="MFC4231399.1"/>
    </source>
</evidence>
<dbReference type="PANTHER" id="PTHR30026:SF20">
    <property type="entry name" value="OUTER MEMBRANE PROTEIN TOLC"/>
    <property type="match status" value="1"/>
</dbReference>
<proteinExistence type="inferred from homology"/>
<evidence type="ECO:0000256" key="8">
    <source>
        <dbReference type="SAM" id="SignalP"/>
    </source>
</evidence>
<keyword evidence="8" id="KW-0732">Signal</keyword>
<dbReference type="Gene3D" id="1.20.1600.10">
    <property type="entry name" value="Outer membrane efflux proteins (OEP)"/>
    <property type="match status" value="1"/>
</dbReference>
<dbReference type="Proteomes" id="UP001595906">
    <property type="component" value="Unassembled WGS sequence"/>
</dbReference>
<name>A0ABV8PTE4_9BACT</name>
<evidence type="ECO:0000256" key="7">
    <source>
        <dbReference type="ARBA" id="ARBA00023237"/>
    </source>
</evidence>
<dbReference type="RefSeq" id="WP_379012841.1">
    <property type="nucleotide sequence ID" value="NZ_JBHSDC010000003.1"/>
</dbReference>
<dbReference type="EMBL" id="JBHSDC010000003">
    <property type="protein sequence ID" value="MFC4231399.1"/>
    <property type="molecule type" value="Genomic_DNA"/>
</dbReference>
<comment type="similarity">
    <text evidence="2">Belongs to the outer membrane factor (OMF) (TC 1.B.17) family.</text>
</comment>
<reference evidence="10" key="1">
    <citation type="journal article" date="2019" name="Int. J. Syst. Evol. Microbiol.">
        <title>The Global Catalogue of Microorganisms (GCM) 10K type strain sequencing project: providing services to taxonomists for standard genome sequencing and annotation.</title>
        <authorList>
            <consortium name="The Broad Institute Genomics Platform"/>
            <consortium name="The Broad Institute Genome Sequencing Center for Infectious Disease"/>
            <person name="Wu L."/>
            <person name="Ma J."/>
        </authorList>
    </citation>
    <scope>NUCLEOTIDE SEQUENCE [LARGE SCALE GENOMIC DNA]</scope>
    <source>
        <strain evidence="10">CECT 8010</strain>
    </source>
</reference>
<keyword evidence="3" id="KW-0813">Transport</keyword>
<evidence type="ECO:0000256" key="5">
    <source>
        <dbReference type="ARBA" id="ARBA00022692"/>
    </source>
</evidence>